<organism evidence="2 3">
    <name type="scientific">Prunus yedoensis var. nudiflora</name>
    <dbReference type="NCBI Taxonomy" id="2094558"/>
    <lineage>
        <taxon>Eukaryota</taxon>
        <taxon>Viridiplantae</taxon>
        <taxon>Streptophyta</taxon>
        <taxon>Embryophyta</taxon>
        <taxon>Tracheophyta</taxon>
        <taxon>Spermatophyta</taxon>
        <taxon>Magnoliopsida</taxon>
        <taxon>eudicotyledons</taxon>
        <taxon>Gunneridae</taxon>
        <taxon>Pentapetalae</taxon>
        <taxon>rosids</taxon>
        <taxon>fabids</taxon>
        <taxon>Rosales</taxon>
        <taxon>Rosaceae</taxon>
        <taxon>Amygdaloideae</taxon>
        <taxon>Amygdaleae</taxon>
        <taxon>Prunus</taxon>
    </lineage>
</organism>
<proteinExistence type="predicted"/>
<accession>A0A314YYX8</accession>
<dbReference type="STRING" id="2094558.A0A314YYX8"/>
<dbReference type="InterPro" id="IPR055290">
    <property type="entry name" value="At3g26010-like"/>
</dbReference>
<gene>
    <name evidence="2" type="ORF">Pyn_33444</name>
</gene>
<dbReference type="PANTHER" id="PTHR35546:SF130">
    <property type="entry name" value="EXPRESSED PROTEIN"/>
    <property type="match status" value="1"/>
</dbReference>
<dbReference type="EMBL" id="PJQY01000386">
    <property type="protein sequence ID" value="PQQ11700.1"/>
    <property type="molecule type" value="Genomic_DNA"/>
</dbReference>
<protein>
    <recommendedName>
        <fullName evidence="1">F-box domain-containing protein</fullName>
    </recommendedName>
</protein>
<feature type="domain" description="F-box" evidence="1">
    <location>
        <begin position="1"/>
        <end position="50"/>
    </location>
</feature>
<comment type="caution">
    <text evidence="2">The sequence shown here is derived from an EMBL/GenBank/DDBJ whole genome shotgun (WGS) entry which is preliminary data.</text>
</comment>
<evidence type="ECO:0000313" key="2">
    <source>
        <dbReference type="EMBL" id="PQQ11700.1"/>
    </source>
</evidence>
<dbReference type="CDD" id="cd22157">
    <property type="entry name" value="F-box_AtFBW1-like"/>
    <property type="match status" value="1"/>
</dbReference>
<dbReference type="PANTHER" id="PTHR35546">
    <property type="entry name" value="F-BOX PROTEIN INTERACTION DOMAIN PROTEIN-RELATED"/>
    <property type="match status" value="1"/>
</dbReference>
<evidence type="ECO:0000259" key="1">
    <source>
        <dbReference type="PROSITE" id="PS50181"/>
    </source>
</evidence>
<dbReference type="Gene3D" id="1.20.1280.50">
    <property type="match status" value="1"/>
</dbReference>
<dbReference type="InterPro" id="IPR001810">
    <property type="entry name" value="F-box_dom"/>
</dbReference>
<dbReference type="SMART" id="SM00256">
    <property type="entry name" value="FBOX"/>
    <property type="match status" value="1"/>
</dbReference>
<evidence type="ECO:0000313" key="3">
    <source>
        <dbReference type="Proteomes" id="UP000250321"/>
    </source>
</evidence>
<name>A0A314YYX8_PRUYE</name>
<dbReference type="Proteomes" id="UP000250321">
    <property type="component" value="Unassembled WGS sequence"/>
</dbReference>
<dbReference type="AlphaFoldDB" id="A0A314YYX8"/>
<dbReference type="InterPro" id="IPR056592">
    <property type="entry name" value="Beta-prop_At3g26010-like"/>
</dbReference>
<sequence>MNIDDLPQHLLVEILCRLPSSKIVFQCKCVSRRWFALISDPYFVLRFVSLQKCTTDDVLVERDADMDAILFYSKTNNRAYGQYSIWEYFVMAALPAKCKSRNLSLSFIPCFYQTTQTEPRMLGTYNDLILCSTISEQEYYICNPYTRQWIALPLTPQVHRGSGIMGFTCDHPYYNHEEHVGNQTSSNNIKLNAEYRYRVVRITVVKRNCLECPVEIYSSETGQWRESVISSSRGFSFTSASCSTRGVAYNGMLYWLCFGGLLIGVDPFNNTNSSISTDANTIGDIVVNNELCRFVQFHKPEYNITCVECLGVCQGRLRMCHYDMEDPYNSGILCVWELKEVEEEDDQKADGIAGRLMKWCLIKKLNLNEMVAENPDIAKWRAEAGGWCEARVPAFDPNDEDILYVNLDGDIVACNFRTRISFTRQRIRPTDVIGGEFHPWASALPLSLKRWPTPVPN</sequence>
<dbReference type="SUPFAM" id="SSF81383">
    <property type="entry name" value="F-box domain"/>
    <property type="match status" value="1"/>
</dbReference>
<keyword evidence="3" id="KW-1185">Reference proteome</keyword>
<reference evidence="2 3" key="1">
    <citation type="submission" date="2018-02" db="EMBL/GenBank/DDBJ databases">
        <title>Draft genome of wild Prunus yedoensis var. nudiflora.</title>
        <authorList>
            <person name="Baek S."/>
            <person name="Kim J.-H."/>
            <person name="Choi K."/>
            <person name="Kim G.-B."/>
            <person name="Cho A."/>
            <person name="Jang H."/>
            <person name="Shin C.-H."/>
            <person name="Yu H.-J."/>
            <person name="Mun J.-H."/>
        </authorList>
    </citation>
    <scope>NUCLEOTIDE SEQUENCE [LARGE SCALE GENOMIC DNA]</scope>
    <source>
        <strain evidence="3">cv. Jeju island</strain>
        <tissue evidence="2">Leaf</tissue>
    </source>
</reference>
<dbReference type="Pfam" id="PF24750">
    <property type="entry name" value="b-prop_At3g26010-like"/>
    <property type="match status" value="1"/>
</dbReference>
<dbReference type="InterPro" id="IPR036047">
    <property type="entry name" value="F-box-like_dom_sf"/>
</dbReference>
<dbReference type="PROSITE" id="PS50181">
    <property type="entry name" value="FBOX"/>
    <property type="match status" value="1"/>
</dbReference>
<dbReference type="Pfam" id="PF12937">
    <property type="entry name" value="F-box-like"/>
    <property type="match status" value="1"/>
</dbReference>
<dbReference type="OrthoDB" id="1160067at2759"/>